<dbReference type="InterPro" id="IPR013525">
    <property type="entry name" value="ABC2_TM"/>
</dbReference>
<evidence type="ECO:0000256" key="6">
    <source>
        <dbReference type="ARBA" id="ARBA00022989"/>
    </source>
</evidence>
<keyword evidence="7 8" id="KW-0472">Membrane</keyword>
<dbReference type="GO" id="GO:0005886">
    <property type="term" value="C:plasma membrane"/>
    <property type="evidence" value="ECO:0007669"/>
    <property type="project" value="UniProtKB-SubCell"/>
</dbReference>
<protein>
    <submittedName>
        <fullName evidence="10">ABC transporter permease</fullName>
    </submittedName>
</protein>
<organism evidence="10 11">
    <name type="scientific">Chitinophaga varians</name>
    <dbReference type="NCBI Taxonomy" id="2202339"/>
    <lineage>
        <taxon>Bacteria</taxon>
        <taxon>Pseudomonadati</taxon>
        <taxon>Bacteroidota</taxon>
        <taxon>Chitinophagia</taxon>
        <taxon>Chitinophagales</taxon>
        <taxon>Chitinophagaceae</taxon>
        <taxon>Chitinophaga</taxon>
    </lineage>
</organism>
<dbReference type="Pfam" id="PF12698">
    <property type="entry name" value="ABC2_membrane_3"/>
    <property type="match status" value="1"/>
</dbReference>
<name>A0A847RLI5_9BACT</name>
<dbReference type="Proteomes" id="UP000570474">
    <property type="component" value="Unassembled WGS sequence"/>
</dbReference>
<comment type="subcellular location">
    <subcellularLocation>
        <location evidence="1">Cell membrane</location>
        <topology evidence="1">Multi-pass membrane protein</topology>
    </subcellularLocation>
</comment>
<feature type="domain" description="ABC transmembrane type-2" evidence="9">
    <location>
        <begin position="130"/>
        <end position="361"/>
    </location>
</feature>
<evidence type="ECO:0000256" key="7">
    <source>
        <dbReference type="ARBA" id="ARBA00023136"/>
    </source>
</evidence>
<comment type="caution">
    <text evidence="10">The sequence shown here is derived from an EMBL/GenBank/DDBJ whole genome shotgun (WGS) entry which is preliminary data.</text>
</comment>
<feature type="transmembrane region" description="Helical" evidence="8">
    <location>
        <begin position="276"/>
        <end position="297"/>
    </location>
</feature>
<feature type="transmembrane region" description="Helical" evidence="8">
    <location>
        <begin position="165"/>
        <end position="190"/>
    </location>
</feature>
<dbReference type="InterPro" id="IPR047817">
    <property type="entry name" value="ABC2_TM_bact-type"/>
</dbReference>
<comment type="similarity">
    <text evidence="2">Belongs to the ABC-2 integral membrane protein family.</text>
</comment>
<evidence type="ECO:0000256" key="5">
    <source>
        <dbReference type="ARBA" id="ARBA00022692"/>
    </source>
</evidence>
<dbReference type="InterPro" id="IPR051449">
    <property type="entry name" value="ABC-2_transporter_component"/>
</dbReference>
<keyword evidence="6 8" id="KW-1133">Transmembrane helix</keyword>
<evidence type="ECO:0000259" key="9">
    <source>
        <dbReference type="PROSITE" id="PS51012"/>
    </source>
</evidence>
<evidence type="ECO:0000256" key="8">
    <source>
        <dbReference type="SAM" id="Phobius"/>
    </source>
</evidence>
<dbReference type="EMBL" id="JABAIA010000003">
    <property type="protein sequence ID" value="NLR67869.1"/>
    <property type="molecule type" value="Genomic_DNA"/>
</dbReference>
<dbReference type="AlphaFoldDB" id="A0A847RLI5"/>
<keyword evidence="3" id="KW-0813">Transport</keyword>
<evidence type="ECO:0000313" key="10">
    <source>
        <dbReference type="EMBL" id="NLR67869.1"/>
    </source>
</evidence>
<feature type="transmembrane region" description="Helical" evidence="8">
    <location>
        <begin position="247"/>
        <end position="270"/>
    </location>
</feature>
<evidence type="ECO:0000313" key="11">
    <source>
        <dbReference type="Proteomes" id="UP000570474"/>
    </source>
</evidence>
<evidence type="ECO:0000256" key="1">
    <source>
        <dbReference type="ARBA" id="ARBA00004651"/>
    </source>
</evidence>
<dbReference type="RefSeq" id="WP_168873810.1">
    <property type="nucleotide sequence ID" value="NZ_JABAIA010000003.1"/>
</dbReference>
<accession>A0A847RLI5</accession>
<dbReference type="PANTHER" id="PTHR30294">
    <property type="entry name" value="MEMBRANE COMPONENT OF ABC TRANSPORTER YHHJ-RELATED"/>
    <property type="match status" value="1"/>
</dbReference>
<dbReference type="PANTHER" id="PTHR30294:SF29">
    <property type="entry name" value="MULTIDRUG ABC TRANSPORTER PERMEASE YBHS-RELATED"/>
    <property type="match status" value="1"/>
</dbReference>
<feature type="transmembrane region" description="Helical" evidence="8">
    <location>
        <begin position="336"/>
        <end position="358"/>
    </location>
</feature>
<keyword evidence="5 8" id="KW-0812">Transmembrane</keyword>
<dbReference type="PROSITE" id="PS51012">
    <property type="entry name" value="ABC_TM2"/>
    <property type="match status" value="1"/>
</dbReference>
<evidence type="ECO:0000256" key="3">
    <source>
        <dbReference type="ARBA" id="ARBA00022448"/>
    </source>
</evidence>
<keyword evidence="4" id="KW-1003">Cell membrane</keyword>
<evidence type="ECO:0000256" key="4">
    <source>
        <dbReference type="ARBA" id="ARBA00022475"/>
    </source>
</evidence>
<feature type="transmembrane region" description="Helical" evidence="8">
    <location>
        <begin position="210"/>
        <end position="235"/>
    </location>
</feature>
<gene>
    <name evidence="10" type="ORF">HGH92_26430</name>
</gene>
<keyword evidence="11" id="KW-1185">Reference proteome</keyword>
<dbReference type="GO" id="GO:0140359">
    <property type="term" value="F:ABC-type transporter activity"/>
    <property type="evidence" value="ECO:0007669"/>
    <property type="project" value="InterPro"/>
</dbReference>
<sequence length="363" mass="40811">MKLFDHPIWFLLNKEIILIRKSVAVLVLAILLPIIQLLVLPFAARYEISNIRLVLISSSKDANENLTTLSKIHQSRLFNIIGEAPNFITAKRIVDKGDADGVLHLRRDADIVNTFVAFDAINMQKAIVADAYLNSILEPNIMGNENKNFLPTTYTTMRYNPMMDYTYFTVPGILAFLVTMLGVYLSALTITAEVESGTIHQLFVTPVSKIAILLSKQIPIFLICVFVFTSGLILMRYFYGIKIQGSIALIFAFLFIYILAIIGVGLVISLSCKKTIEATVISFFLMLLSILTCGLFFPRDTMPQVGQIIADYLNPVTHFVEFQRSIILKNCTFTQVAYNFVAITILCLISNFVAYYLLGKNNR</sequence>
<evidence type="ECO:0000256" key="2">
    <source>
        <dbReference type="ARBA" id="ARBA00007783"/>
    </source>
</evidence>
<proteinExistence type="inferred from homology"/>
<feature type="transmembrane region" description="Helical" evidence="8">
    <location>
        <begin position="23"/>
        <end position="43"/>
    </location>
</feature>
<reference evidence="10 11" key="1">
    <citation type="submission" date="2020-04" db="EMBL/GenBank/DDBJ databases">
        <authorList>
            <person name="Yin C."/>
        </authorList>
    </citation>
    <scope>NUCLEOTIDE SEQUENCE [LARGE SCALE GENOMIC DNA]</scope>
    <source>
        <strain evidence="10 11">Ae27</strain>
    </source>
</reference>